<dbReference type="InterPro" id="IPR025161">
    <property type="entry name" value="IS402-like_dom"/>
</dbReference>
<proteinExistence type="predicted"/>
<dbReference type="EMBL" id="SHLD01000001">
    <property type="protein sequence ID" value="RZU76029.1"/>
    <property type="molecule type" value="Genomic_DNA"/>
</dbReference>
<dbReference type="OrthoDB" id="4546548at2"/>
<keyword evidence="3" id="KW-1185">Reference proteome</keyword>
<evidence type="ECO:0000259" key="1">
    <source>
        <dbReference type="Pfam" id="PF13340"/>
    </source>
</evidence>
<dbReference type="Pfam" id="PF13340">
    <property type="entry name" value="DUF4096"/>
    <property type="match status" value="1"/>
</dbReference>
<dbReference type="InterPro" id="IPR052909">
    <property type="entry name" value="Transposase_6_like"/>
</dbReference>
<comment type="caution">
    <text evidence="2">The sequence shown here is derived from an EMBL/GenBank/DDBJ whole genome shotgun (WGS) entry which is preliminary data.</text>
</comment>
<dbReference type="AlphaFoldDB" id="A0A4Q8BFR6"/>
<evidence type="ECO:0000313" key="3">
    <source>
        <dbReference type="Proteomes" id="UP000294114"/>
    </source>
</evidence>
<sequence length="111" mass="12686">MREKEIVDGLWERLAPLIPARSRRFRYPGRLARDDRAALAGILFVARTGIPWQKLPITVFGVSGSTCWRRLASGRSGEYGSAYTRCCWQSCVRPGRLTWPTRWSTPPTYGR</sequence>
<accession>A0A4Q8BFR6</accession>
<reference evidence="2 3" key="1">
    <citation type="submission" date="2019-02" db="EMBL/GenBank/DDBJ databases">
        <title>Sequencing the genomes of 1000 actinobacteria strains.</title>
        <authorList>
            <person name="Klenk H.-P."/>
        </authorList>
    </citation>
    <scope>NUCLEOTIDE SEQUENCE [LARGE SCALE GENOMIC DNA]</scope>
    <source>
        <strain evidence="2 3">DSM 45612</strain>
    </source>
</reference>
<protein>
    <submittedName>
        <fullName evidence="2">Putative transposase of IS4/5 family DUF4096</fullName>
    </submittedName>
</protein>
<dbReference type="PANTHER" id="PTHR46637">
    <property type="entry name" value="TIS1421-TRANSPOSASE PROTEIN A"/>
    <property type="match status" value="1"/>
</dbReference>
<feature type="domain" description="Insertion element IS402-like" evidence="1">
    <location>
        <begin position="8"/>
        <end position="72"/>
    </location>
</feature>
<name>A0A4Q8BFR6_9ACTN</name>
<evidence type="ECO:0000313" key="2">
    <source>
        <dbReference type="EMBL" id="RZU76029.1"/>
    </source>
</evidence>
<dbReference type="Proteomes" id="UP000294114">
    <property type="component" value="Unassembled WGS sequence"/>
</dbReference>
<gene>
    <name evidence="2" type="ORF">EV384_4625</name>
</gene>
<organism evidence="2 3">
    <name type="scientific">Micromonospora kangleipakensis</name>
    <dbReference type="NCBI Taxonomy" id="1077942"/>
    <lineage>
        <taxon>Bacteria</taxon>
        <taxon>Bacillati</taxon>
        <taxon>Actinomycetota</taxon>
        <taxon>Actinomycetes</taxon>
        <taxon>Micromonosporales</taxon>
        <taxon>Micromonosporaceae</taxon>
        <taxon>Micromonospora</taxon>
    </lineage>
</organism>
<dbReference type="PANTHER" id="PTHR46637:SF1">
    <property type="entry name" value="BLL5188 PROTEIN"/>
    <property type="match status" value="1"/>
</dbReference>